<dbReference type="PANTHER" id="PTHR48021:SF7">
    <property type="entry name" value="RH09188P"/>
    <property type="match status" value="1"/>
</dbReference>
<comment type="caution">
    <text evidence="7">The sequence shown here is derived from an EMBL/GenBank/DDBJ whole genome shotgun (WGS) entry which is preliminary data.</text>
</comment>
<evidence type="ECO:0000259" key="6">
    <source>
        <dbReference type="PROSITE" id="PS50850"/>
    </source>
</evidence>
<dbReference type="PANTHER" id="PTHR48021">
    <property type="match status" value="1"/>
</dbReference>
<dbReference type="Proteomes" id="UP001148838">
    <property type="component" value="Unassembled WGS sequence"/>
</dbReference>
<comment type="subcellular location">
    <subcellularLocation>
        <location evidence="1">Membrane</location>
        <topology evidence="1">Multi-pass membrane protein</topology>
    </subcellularLocation>
</comment>
<keyword evidence="2 5" id="KW-0812">Transmembrane</keyword>
<dbReference type="InterPro" id="IPR005829">
    <property type="entry name" value="Sugar_transporter_CS"/>
</dbReference>
<dbReference type="Gene3D" id="1.20.1250.20">
    <property type="entry name" value="MFS general substrate transporter like domains"/>
    <property type="match status" value="2"/>
</dbReference>
<dbReference type="InterPro" id="IPR020846">
    <property type="entry name" value="MFS_dom"/>
</dbReference>
<feature type="transmembrane region" description="Helical" evidence="5">
    <location>
        <begin position="237"/>
        <end position="260"/>
    </location>
</feature>
<dbReference type="EMBL" id="JAJSOF020000017">
    <property type="protein sequence ID" value="KAJ4440279.1"/>
    <property type="molecule type" value="Genomic_DNA"/>
</dbReference>
<feature type="transmembrane region" description="Helical" evidence="5">
    <location>
        <begin position="66"/>
        <end position="85"/>
    </location>
</feature>
<dbReference type="PROSITE" id="PS00216">
    <property type="entry name" value="SUGAR_TRANSPORT_1"/>
    <property type="match status" value="1"/>
</dbReference>
<keyword evidence="8" id="KW-1185">Reference proteome</keyword>
<sequence length="448" mass="49661">MFLSLYLMGTAVGGLLSGFILDSWGRRLSAQVSTAIVFVGWVLMSIASSHHLLFVGRVMGGLGRGVSLLAACVSYRYALILLNFLSAKRHCYCLLLHHRFSVCSPQVSFGRNGGSQTTGRVVCLSTSILLNRHHGCVSAGDPRGLANSGGLAAGISIVNVVVYSFLHESPVWLVRKNRINEASEVYNWLWRSTRPTQAERDLQEVVNRTNEENNSIPNSSSKWNCKRYLRPEFLKPFLIIHIFNLIQVVCGSNLFIFYTVDILSGLKTDGSLDVNLTTNLTSIVRVVFMAVSCVMLVYVGRRPMSISSGLGSGIVAVVLGILAHVQTVPAWVMIMCVLFYVAFNTYGYFVLPAIMVGEILPSKIRCILGGYIYTMNDMAMFGATKIFPSVHTVIGTAGLFWVFGVFSLFCALFLYLLLPETKGRSLVQIERYFLMPNILWLTRNKMKT</sequence>
<evidence type="ECO:0000256" key="3">
    <source>
        <dbReference type="ARBA" id="ARBA00022989"/>
    </source>
</evidence>
<gene>
    <name evidence="7" type="ORF">ANN_08418</name>
</gene>
<feature type="transmembrane region" description="Helical" evidence="5">
    <location>
        <begin position="366"/>
        <end position="387"/>
    </location>
</feature>
<evidence type="ECO:0000313" key="8">
    <source>
        <dbReference type="Proteomes" id="UP001148838"/>
    </source>
</evidence>
<feature type="transmembrane region" description="Helical" evidence="5">
    <location>
        <begin position="331"/>
        <end position="354"/>
    </location>
</feature>
<name>A0ABQ8T1D0_PERAM</name>
<dbReference type="InterPro" id="IPR036259">
    <property type="entry name" value="MFS_trans_sf"/>
</dbReference>
<feature type="transmembrane region" description="Helical" evidence="5">
    <location>
        <begin position="6"/>
        <end position="25"/>
    </location>
</feature>
<keyword evidence="4 5" id="KW-0472">Membrane</keyword>
<evidence type="ECO:0000256" key="5">
    <source>
        <dbReference type="SAM" id="Phobius"/>
    </source>
</evidence>
<organism evidence="7 8">
    <name type="scientific">Periplaneta americana</name>
    <name type="common">American cockroach</name>
    <name type="synonym">Blatta americana</name>
    <dbReference type="NCBI Taxonomy" id="6978"/>
    <lineage>
        <taxon>Eukaryota</taxon>
        <taxon>Metazoa</taxon>
        <taxon>Ecdysozoa</taxon>
        <taxon>Arthropoda</taxon>
        <taxon>Hexapoda</taxon>
        <taxon>Insecta</taxon>
        <taxon>Pterygota</taxon>
        <taxon>Neoptera</taxon>
        <taxon>Polyneoptera</taxon>
        <taxon>Dictyoptera</taxon>
        <taxon>Blattodea</taxon>
        <taxon>Blattoidea</taxon>
        <taxon>Blattidae</taxon>
        <taxon>Blattinae</taxon>
        <taxon>Periplaneta</taxon>
    </lineage>
</organism>
<feature type="transmembrane region" description="Helical" evidence="5">
    <location>
        <begin position="280"/>
        <end position="299"/>
    </location>
</feature>
<feature type="transmembrane region" description="Helical" evidence="5">
    <location>
        <begin position="399"/>
        <end position="418"/>
    </location>
</feature>
<feature type="domain" description="Major facilitator superfamily (MFS) profile" evidence="6">
    <location>
        <begin position="1"/>
        <end position="422"/>
    </location>
</feature>
<dbReference type="InterPro" id="IPR005828">
    <property type="entry name" value="MFS_sugar_transport-like"/>
</dbReference>
<dbReference type="PROSITE" id="PS50850">
    <property type="entry name" value="MFS"/>
    <property type="match status" value="1"/>
</dbReference>
<evidence type="ECO:0000256" key="1">
    <source>
        <dbReference type="ARBA" id="ARBA00004141"/>
    </source>
</evidence>
<feature type="transmembrane region" description="Helical" evidence="5">
    <location>
        <begin position="306"/>
        <end position="325"/>
    </location>
</feature>
<dbReference type="SUPFAM" id="SSF103473">
    <property type="entry name" value="MFS general substrate transporter"/>
    <property type="match status" value="1"/>
</dbReference>
<feature type="transmembrane region" description="Helical" evidence="5">
    <location>
        <begin position="32"/>
        <end position="54"/>
    </location>
</feature>
<evidence type="ECO:0000256" key="4">
    <source>
        <dbReference type="ARBA" id="ARBA00023136"/>
    </source>
</evidence>
<evidence type="ECO:0000256" key="2">
    <source>
        <dbReference type="ARBA" id="ARBA00022692"/>
    </source>
</evidence>
<proteinExistence type="predicted"/>
<keyword evidence="3 5" id="KW-1133">Transmembrane helix</keyword>
<dbReference type="InterPro" id="IPR050549">
    <property type="entry name" value="MFS_Trehalose_Transporter"/>
</dbReference>
<reference evidence="7 8" key="1">
    <citation type="journal article" date="2022" name="Allergy">
        <title>Genome assembly and annotation of Periplaneta americana reveal a comprehensive cockroach allergen profile.</title>
        <authorList>
            <person name="Wang L."/>
            <person name="Xiong Q."/>
            <person name="Saelim N."/>
            <person name="Wang L."/>
            <person name="Nong W."/>
            <person name="Wan A.T."/>
            <person name="Shi M."/>
            <person name="Liu X."/>
            <person name="Cao Q."/>
            <person name="Hui J.H.L."/>
            <person name="Sookrung N."/>
            <person name="Leung T.F."/>
            <person name="Tungtrongchitr A."/>
            <person name="Tsui S.K.W."/>
        </authorList>
    </citation>
    <scope>NUCLEOTIDE SEQUENCE [LARGE SCALE GENOMIC DNA]</scope>
    <source>
        <strain evidence="7">PWHHKU_190912</strain>
    </source>
</reference>
<accession>A0ABQ8T1D0</accession>
<evidence type="ECO:0000313" key="7">
    <source>
        <dbReference type="EMBL" id="KAJ4440279.1"/>
    </source>
</evidence>
<dbReference type="Pfam" id="PF00083">
    <property type="entry name" value="Sugar_tr"/>
    <property type="match status" value="2"/>
</dbReference>
<protein>
    <recommendedName>
        <fullName evidence="6">Major facilitator superfamily (MFS) profile domain-containing protein</fullName>
    </recommendedName>
</protein>